<evidence type="ECO:0000256" key="9">
    <source>
        <dbReference type="SAM" id="Phobius"/>
    </source>
</evidence>
<dbReference type="GO" id="GO:0098560">
    <property type="term" value="C:cytoplasmic side of late endosome membrane"/>
    <property type="evidence" value="ECO:0007669"/>
    <property type="project" value="TreeGrafter"/>
</dbReference>
<dbReference type="GO" id="GO:0005634">
    <property type="term" value="C:nucleus"/>
    <property type="evidence" value="ECO:0007669"/>
    <property type="project" value="TreeGrafter"/>
</dbReference>
<keyword evidence="12" id="KW-1185">Reference proteome</keyword>
<dbReference type="PANTHER" id="PTHR23292:SF35">
    <property type="entry name" value="LITAF DOMAIN-CONTAINING PROTEIN"/>
    <property type="match status" value="1"/>
</dbReference>
<evidence type="ECO:0000259" key="10">
    <source>
        <dbReference type="PROSITE" id="PS51837"/>
    </source>
</evidence>
<dbReference type="Pfam" id="PF10601">
    <property type="entry name" value="zf-LITAF-like"/>
    <property type="match status" value="1"/>
</dbReference>
<dbReference type="AlphaFoldDB" id="A0AAN7XA64"/>
<accession>A0AAN7XA64</accession>
<reference evidence="11 12" key="2">
    <citation type="journal article" date="2023" name="Mol. Biol. Evol.">
        <title>Genomics of Secondarily Temperate Adaptation in the Only Non-Antarctic Icefish.</title>
        <authorList>
            <person name="Rivera-Colon A.G."/>
            <person name="Rayamajhi N."/>
            <person name="Minhas B.F."/>
            <person name="Madrigal G."/>
            <person name="Bilyk K.T."/>
            <person name="Yoon V."/>
            <person name="Hune M."/>
            <person name="Gregory S."/>
            <person name="Cheng C.H.C."/>
            <person name="Catchen J.M."/>
        </authorList>
    </citation>
    <scope>NUCLEOTIDE SEQUENCE [LARGE SCALE GENOMIC DNA]</scope>
    <source>
        <strain evidence="11">JMC-PN-2008</strain>
    </source>
</reference>
<protein>
    <recommendedName>
        <fullName evidence="10">LITAF domain-containing protein</fullName>
    </recommendedName>
</protein>
<sequence>MTSLHSELNKISTEFKHLSLKRQTLLERKKLQCIFQELSNRVQLEHPEDDSYQHEIDSIDEQLNQLTKRKAELQKKYDNIIYGEDEKKSQKEFTSIEKVVPDLPGIFFVAQPDFPAPTVILDVEKLPRCPTRTQCPECREFILTETFTSINGFTWLICFTTALTGCVAGCCFIPFCMDRFKSITHRCPKCRTSLITIEQL</sequence>
<evidence type="ECO:0000256" key="4">
    <source>
        <dbReference type="ARBA" id="ARBA00005975"/>
    </source>
</evidence>
<keyword evidence="9" id="KW-0812">Transmembrane</keyword>
<evidence type="ECO:0000256" key="1">
    <source>
        <dbReference type="ARBA" id="ARBA00004125"/>
    </source>
</evidence>
<keyword evidence="8" id="KW-0175">Coiled coil</keyword>
<proteinExistence type="inferred from homology"/>
<dbReference type="PANTHER" id="PTHR23292">
    <property type="entry name" value="LIPOPOLYSACCHARIDE-INDUCED TUMOR NECROSIS FACTOR-ALPHA FACTOR"/>
    <property type="match status" value="1"/>
</dbReference>
<dbReference type="GO" id="GO:0008270">
    <property type="term" value="F:zinc ion binding"/>
    <property type="evidence" value="ECO:0007669"/>
    <property type="project" value="TreeGrafter"/>
</dbReference>
<dbReference type="EMBL" id="JAUZQC010000017">
    <property type="protein sequence ID" value="KAK5855865.1"/>
    <property type="molecule type" value="Genomic_DNA"/>
</dbReference>
<dbReference type="PROSITE" id="PS51837">
    <property type="entry name" value="LITAF"/>
    <property type="match status" value="1"/>
</dbReference>
<evidence type="ECO:0000256" key="3">
    <source>
        <dbReference type="ARBA" id="ARBA00004630"/>
    </source>
</evidence>
<reference evidence="11 12" key="1">
    <citation type="journal article" date="2023" name="Genes (Basel)">
        <title>Chromosome-Level Genome Assembly and Circadian Gene Repertoire of the Patagonia Blennie Eleginops maclovinus-The Closest Ancestral Proxy of Antarctic Cryonotothenioids.</title>
        <authorList>
            <person name="Cheng C.C."/>
            <person name="Rivera-Colon A.G."/>
            <person name="Minhas B.F."/>
            <person name="Wilson L."/>
            <person name="Rayamajhi N."/>
            <person name="Vargas-Chacoff L."/>
            <person name="Catchen J.M."/>
        </authorList>
    </citation>
    <scope>NUCLEOTIDE SEQUENCE [LARGE SCALE GENOMIC DNA]</scope>
    <source>
        <strain evidence="11">JMC-PN-2008</strain>
    </source>
</reference>
<evidence type="ECO:0000256" key="7">
    <source>
        <dbReference type="ARBA" id="ARBA00023136"/>
    </source>
</evidence>
<keyword evidence="5" id="KW-0479">Metal-binding</keyword>
<comment type="similarity">
    <text evidence="4">Belongs to the CDIP1/LITAF family.</text>
</comment>
<evidence type="ECO:0000256" key="2">
    <source>
        <dbReference type="ARBA" id="ARBA00004414"/>
    </source>
</evidence>
<dbReference type="GO" id="GO:0098574">
    <property type="term" value="C:cytoplasmic side of lysosomal membrane"/>
    <property type="evidence" value="ECO:0007669"/>
    <property type="project" value="TreeGrafter"/>
</dbReference>
<gene>
    <name evidence="11" type="ORF">PBY51_007504</name>
</gene>
<keyword evidence="6" id="KW-0862">Zinc</keyword>
<keyword evidence="7 9" id="KW-0472">Membrane</keyword>
<organism evidence="11 12">
    <name type="scientific">Eleginops maclovinus</name>
    <name type="common">Patagonian blennie</name>
    <name type="synonym">Eleginus maclovinus</name>
    <dbReference type="NCBI Taxonomy" id="56733"/>
    <lineage>
        <taxon>Eukaryota</taxon>
        <taxon>Metazoa</taxon>
        <taxon>Chordata</taxon>
        <taxon>Craniata</taxon>
        <taxon>Vertebrata</taxon>
        <taxon>Euteleostomi</taxon>
        <taxon>Actinopterygii</taxon>
        <taxon>Neopterygii</taxon>
        <taxon>Teleostei</taxon>
        <taxon>Neoteleostei</taxon>
        <taxon>Acanthomorphata</taxon>
        <taxon>Eupercaria</taxon>
        <taxon>Perciformes</taxon>
        <taxon>Notothenioidei</taxon>
        <taxon>Eleginopidae</taxon>
        <taxon>Eleginops</taxon>
    </lineage>
</organism>
<dbReference type="InterPro" id="IPR006629">
    <property type="entry name" value="LITAF"/>
</dbReference>
<evidence type="ECO:0000256" key="6">
    <source>
        <dbReference type="ARBA" id="ARBA00022833"/>
    </source>
</evidence>
<feature type="transmembrane region" description="Helical" evidence="9">
    <location>
        <begin position="153"/>
        <end position="176"/>
    </location>
</feature>
<feature type="coiled-coil region" evidence="8">
    <location>
        <begin position="49"/>
        <end position="76"/>
    </location>
</feature>
<name>A0AAN7XA64_ELEMC</name>
<evidence type="ECO:0000313" key="12">
    <source>
        <dbReference type="Proteomes" id="UP001346869"/>
    </source>
</evidence>
<keyword evidence="9" id="KW-1133">Transmembrane helix</keyword>
<feature type="domain" description="LITAF" evidence="10">
    <location>
        <begin position="115"/>
        <end position="199"/>
    </location>
</feature>
<evidence type="ECO:0000256" key="8">
    <source>
        <dbReference type="SAM" id="Coils"/>
    </source>
</evidence>
<evidence type="ECO:0000313" key="11">
    <source>
        <dbReference type="EMBL" id="KAK5855865.1"/>
    </source>
</evidence>
<dbReference type="SMART" id="SM00714">
    <property type="entry name" value="LITAF"/>
    <property type="match status" value="1"/>
</dbReference>
<dbReference type="Proteomes" id="UP001346869">
    <property type="component" value="Unassembled WGS sequence"/>
</dbReference>
<evidence type="ECO:0000256" key="5">
    <source>
        <dbReference type="ARBA" id="ARBA00022723"/>
    </source>
</evidence>
<comment type="caution">
    <text evidence="11">The sequence shown here is derived from an EMBL/GenBank/DDBJ whole genome shotgun (WGS) entry which is preliminary data.</text>
</comment>
<comment type="subcellular location">
    <subcellularLocation>
        <location evidence="1">Endosome membrane</location>
        <topology evidence="1">Peripheral membrane protein</topology>
        <orientation evidence="1">Cytoplasmic side</orientation>
    </subcellularLocation>
    <subcellularLocation>
        <location evidence="2">Late endosome membrane</location>
    </subcellularLocation>
    <subcellularLocation>
        <location evidence="3">Lysosome membrane</location>
        <topology evidence="3">Peripheral membrane protein</topology>
        <orientation evidence="3">Cytoplasmic side</orientation>
    </subcellularLocation>
</comment>
<dbReference type="InterPro" id="IPR037519">
    <property type="entry name" value="LITAF_fam"/>
</dbReference>